<proteinExistence type="predicted"/>
<dbReference type="OrthoDB" id="5506409at2"/>
<keyword evidence="2" id="KW-0813">Transport</keyword>
<dbReference type="CDD" id="cd17473">
    <property type="entry name" value="MFS_arabinose_efflux_permease_like"/>
    <property type="match status" value="1"/>
</dbReference>
<evidence type="ECO:0000256" key="7">
    <source>
        <dbReference type="SAM" id="Phobius"/>
    </source>
</evidence>
<feature type="transmembrane region" description="Helical" evidence="7">
    <location>
        <begin position="200"/>
        <end position="217"/>
    </location>
</feature>
<accession>A0A3A9KAK8</accession>
<comment type="subcellular location">
    <subcellularLocation>
        <location evidence="1">Cell membrane</location>
        <topology evidence="1">Multi-pass membrane protein</topology>
    </subcellularLocation>
</comment>
<dbReference type="InterPro" id="IPR020846">
    <property type="entry name" value="MFS_dom"/>
</dbReference>
<reference evidence="10 11" key="1">
    <citation type="submission" date="2017-10" db="EMBL/GenBank/DDBJ databases">
        <title>Bacillus sp. nov., a halophilic bacterium isolated from a Keqin Lake.</title>
        <authorList>
            <person name="Wang H."/>
        </authorList>
    </citation>
    <scope>NUCLEOTIDE SEQUENCE [LARGE SCALE GENOMIC DNA]</scope>
    <source>
        <strain evidence="10 11">KCTC 13187</strain>
    </source>
</reference>
<dbReference type="PROSITE" id="PS50850">
    <property type="entry name" value="MFS"/>
    <property type="match status" value="1"/>
</dbReference>
<dbReference type="InterPro" id="IPR011701">
    <property type="entry name" value="MFS"/>
</dbReference>
<feature type="domain" description="Major facilitator superfamily (MFS) profile" evidence="9">
    <location>
        <begin position="1"/>
        <end position="386"/>
    </location>
</feature>
<feature type="signal peptide" evidence="8">
    <location>
        <begin position="1"/>
        <end position="22"/>
    </location>
</feature>
<feature type="transmembrane region" description="Helical" evidence="7">
    <location>
        <begin position="237"/>
        <end position="257"/>
    </location>
</feature>
<evidence type="ECO:0000313" key="10">
    <source>
        <dbReference type="EMBL" id="RKL66613.1"/>
    </source>
</evidence>
<evidence type="ECO:0000259" key="9">
    <source>
        <dbReference type="PROSITE" id="PS50850"/>
    </source>
</evidence>
<dbReference type="InterPro" id="IPR036259">
    <property type="entry name" value="MFS_trans_sf"/>
</dbReference>
<comment type="caution">
    <text evidence="10">The sequence shown here is derived from an EMBL/GenBank/DDBJ whole genome shotgun (WGS) entry which is preliminary data.</text>
</comment>
<dbReference type="EMBL" id="PDOE01000006">
    <property type="protein sequence ID" value="RKL66613.1"/>
    <property type="molecule type" value="Genomic_DNA"/>
</dbReference>
<keyword evidence="3" id="KW-1003">Cell membrane</keyword>
<dbReference type="AlphaFoldDB" id="A0A3A9KAK8"/>
<dbReference type="SUPFAM" id="SSF103473">
    <property type="entry name" value="MFS general substrate transporter"/>
    <property type="match status" value="1"/>
</dbReference>
<dbReference type="InterPro" id="IPR050189">
    <property type="entry name" value="MFS_Efflux_Transporters"/>
</dbReference>
<feature type="transmembrane region" description="Helical" evidence="7">
    <location>
        <begin position="162"/>
        <end position="179"/>
    </location>
</feature>
<feature type="transmembrane region" description="Helical" evidence="7">
    <location>
        <begin position="45"/>
        <end position="61"/>
    </location>
</feature>
<evidence type="ECO:0000256" key="2">
    <source>
        <dbReference type="ARBA" id="ARBA00022448"/>
    </source>
</evidence>
<feature type="transmembrane region" description="Helical" evidence="7">
    <location>
        <begin position="288"/>
        <end position="308"/>
    </location>
</feature>
<dbReference type="PANTHER" id="PTHR43124">
    <property type="entry name" value="PURINE EFFLUX PUMP PBUE"/>
    <property type="match status" value="1"/>
</dbReference>
<evidence type="ECO:0000256" key="8">
    <source>
        <dbReference type="SAM" id="SignalP"/>
    </source>
</evidence>
<dbReference type="GO" id="GO:0005886">
    <property type="term" value="C:plasma membrane"/>
    <property type="evidence" value="ECO:0007669"/>
    <property type="project" value="UniProtKB-SubCell"/>
</dbReference>
<organism evidence="10 11">
    <name type="scientific">Salipaludibacillus neizhouensis</name>
    <dbReference type="NCBI Taxonomy" id="885475"/>
    <lineage>
        <taxon>Bacteria</taxon>
        <taxon>Bacillati</taxon>
        <taxon>Bacillota</taxon>
        <taxon>Bacilli</taxon>
        <taxon>Bacillales</taxon>
        <taxon>Bacillaceae</taxon>
    </lineage>
</organism>
<dbReference type="GO" id="GO:0022857">
    <property type="term" value="F:transmembrane transporter activity"/>
    <property type="evidence" value="ECO:0007669"/>
    <property type="project" value="InterPro"/>
</dbReference>
<feature type="chain" id="PRO_5017262162" evidence="8">
    <location>
        <begin position="23"/>
        <end position="390"/>
    </location>
</feature>
<feature type="transmembrane region" description="Helical" evidence="7">
    <location>
        <begin position="264"/>
        <end position="282"/>
    </location>
</feature>
<evidence type="ECO:0000256" key="1">
    <source>
        <dbReference type="ARBA" id="ARBA00004651"/>
    </source>
</evidence>
<keyword evidence="4 7" id="KW-0812">Transmembrane</keyword>
<keyword evidence="8" id="KW-0732">Signal</keyword>
<feature type="transmembrane region" description="Helical" evidence="7">
    <location>
        <begin position="73"/>
        <end position="91"/>
    </location>
</feature>
<dbReference type="PANTHER" id="PTHR43124:SF3">
    <property type="entry name" value="CHLORAMPHENICOL EFFLUX PUMP RV0191"/>
    <property type="match status" value="1"/>
</dbReference>
<feature type="transmembrane region" description="Helical" evidence="7">
    <location>
        <begin position="354"/>
        <end position="377"/>
    </location>
</feature>
<evidence type="ECO:0000256" key="5">
    <source>
        <dbReference type="ARBA" id="ARBA00022989"/>
    </source>
</evidence>
<evidence type="ECO:0000256" key="6">
    <source>
        <dbReference type="ARBA" id="ARBA00023136"/>
    </source>
</evidence>
<feature type="transmembrane region" description="Helical" evidence="7">
    <location>
        <begin position="320"/>
        <end position="342"/>
    </location>
</feature>
<keyword evidence="5 7" id="KW-1133">Transmembrane helix</keyword>
<evidence type="ECO:0000256" key="4">
    <source>
        <dbReference type="ARBA" id="ARBA00022692"/>
    </source>
</evidence>
<feature type="transmembrane region" description="Helical" evidence="7">
    <location>
        <begin position="103"/>
        <end position="123"/>
    </location>
</feature>
<keyword evidence="6 7" id="KW-0472">Membrane</keyword>
<evidence type="ECO:0000256" key="3">
    <source>
        <dbReference type="ARBA" id="ARBA00022475"/>
    </source>
</evidence>
<evidence type="ECO:0000313" key="11">
    <source>
        <dbReference type="Proteomes" id="UP000281498"/>
    </source>
</evidence>
<name>A0A3A9KAK8_9BACI</name>
<dbReference type="Proteomes" id="UP000281498">
    <property type="component" value="Unassembled WGS sequence"/>
</dbReference>
<sequence>MNKVLLKMAILSVSLLTVMAGAAISPALGDIALAFPDVSETTIKFILTLPSVMIIPFIFISSHLTRRFSKKHILFAGMFFYLIGGLGGGFASSIELLLLCRAILGIGVGLLMPISTALVADFFDGEERTTTMGQVSAANNLGGVALFLMSGFLAAISWRMAFSVYSLVIVAAIIVFFYLPTTKPEKDTPGMTRAPLPKKLYAYGAAMFFIVLAFYSIPTNMALFIQEEGIGNSQSAGMVISIATAAGFFAGIFLGKVKRLFKTYFVAIQLLLMGSGFFIIAVSNHLVLIGMGVGFMGFGFGSILPTVFDQVSRQVPKSQTVQAMAIVTSMLFFGQFSSPIFLDGIGILFGNESIRFMYTFLSSSMIFVALAFFGIAFKVNLTHKKKLAME</sequence>
<dbReference type="Pfam" id="PF07690">
    <property type="entry name" value="MFS_1"/>
    <property type="match status" value="1"/>
</dbReference>
<dbReference type="RefSeq" id="WP_110935893.1">
    <property type="nucleotide sequence ID" value="NZ_KZ614146.1"/>
</dbReference>
<feature type="transmembrane region" description="Helical" evidence="7">
    <location>
        <begin position="135"/>
        <end position="156"/>
    </location>
</feature>
<keyword evidence="11" id="KW-1185">Reference proteome</keyword>
<gene>
    <name evidence="10" type="ORF">CR203_15120</name>
</gene>
<dbReference type="Gene3D" id="1.20.1250.20">
    <property type="entry name" value="MFS general substrate transporter like domains"/>
    <property type="match status" value="1"/>
</dbReference>
<protein>
    <submittedName>
        <fullName evidence="10">MFS transporter</fullName>
    </submittedName>
</protein>